<evidence type="ECO:0000313" key="2">
    <source>
        <dbReference type="EMBL" id="RRT70858.1"/>
    </source>
</evidence>
<comment type="caution">
    <text evidence="2">The sequence shown here is derived from an EMBL/GenBank/DDBJ whole genome shotgun (WGS) entry which is preliminary data.</text>
</comment>
<protein>
    <submittedName>
        <fullName evidence="2">Uncharacterized protein</fullName>
    </submittedName>
</protein>
<dbReference type="Proteomes" id="UP000287651">
    <property type="component" value="Unassembled WGS sequence"/>
</dbReference>
<evidence type="ECO:0000313" key="3">
    <source>
        <dbReference type="Proteomes" id="UP000287651"/>
    </source>
</evidence>
<gene>
    <name evidence="2" type="ORF">B296_00014478</name>
</gene>
<name>A0A427A3V7_ENSVE</name>
<feature type="compositionally biased region" description="Basic and acidic residues" evidence="1">
    <location>
        <begin position="35"/>
        <end position="55"/>
    </location>
</feature>
<sequence>MGLTRELELEGIDFQQLSGTHLGSASKYPPTGQSETRERTKSERVKESEELEGCRSRNPWGRRVDDEDGRGGGGNGGR</sequence>
<dbReference type="EMBL" id="AMZH03003882">
    <property type="protein sequence ID" value="RRT70858.1"/>
    <property type="molecule type" value="Genomic_DNA"/>
</dbReference>
<evidence type="ECO:0000256" key="1">
    <source>
        <dbReference type="SAM" id="MobiDB-lite"/>
    </source>
</evidence>
<reference evidence="2 3" key="1">
    <citation type="journal article" date="2014" name="Agronomy (Basel)">
        <title>A Draft Genome Sequence for Ensete ventricosum, the Drought-Tolerant Tree Against Hunger.</title>
        <authorList>
            <person name="Harrison J."/>
            <person name="Moore K.A."/>
            <person name="Paszkiewicz K."/>
            <person name="Jones T."/>
            <person name="Grant M."/>
            <person name="Ambacheew D."/>
            <person name="Muzemil S."/>
            <person name="Studholme D.J."/>
        </authorList>
    </citation>
    <scope>NUCLEOTIDE SEQUENCE [LARGE SCALE GENOMIC DNA]</scope>
</reference>
<accession>A0A427A3V7</accession>
<organism evidence="2 3">
    <name type="scientific">Ensete ventricosum</name>
    <name type="common">Abyssinian banana</name>
    <name type="synonym">Musa ensete</name>
    <dbReference type="NCBI Taxonomy" id="4639"/>
    <lineage>
        <taxon>Eukaryota</taxon>
        <taxon>Viridiplantae</taxon>
        <taxon>Streptophyta</taxon>
        <taxon>Embryophyta</taxon>
        <taxon>Tracheophyta</taxon>
        <taxon>Spermatophyta</taxon>
        <taxon>Magnoliopsida</taxon>
        <taxon>Liliopsida</taxon>
        <taxon>Zingiberales</taxon>
        <taxon>Musaceae</taxon>
        <taxon>Ensete</taxon>
    </lineage>
</organism>
<feature type="region of interest" description="Disordered" evidence="1">
    <location>
        <begin position="14"/>
        <end position="78"/>
    </location>
</feature>
<dbReference type="AlphaFoldDB" id="A0A427A3V7"/>
<proteinExistence type="predicted"/>